<reference evidence="1" key="1">
    <citation type="submission" date="2018-02" db="EMBL/GenBank/DDBJ databases">
        <title>Rhizophora mucronata_Transcriptome.</title>
        <authorList>
            <person name="Meera S.P."/>
            <person name="Sreeshan A."/>
            <person name="Augustine A."/>
        </authorList>
    </citation>
    <scope>NUCLEOTIDE SEQUENCE</scope>
    <source>
        <tissue evidence="1">Leaf</tissue>
    </source>
</reference>
<accession>A0A2P2NBP0</accession>
<organism evidence="1">
    <name type="scientific">Rhizophora mucronata</name>
    <name type="common">Asiatic mangrove</name>
    <dbReference type="NCBI Taxonomy" id="61149"/>
    <lineage>
        <taxon>Eukaryota</taxon>
        <taxon>Viridiplantae</taxon>
        <taxon>Streptophyta</taxon>
        <taxon>Embryophyta</taxon>
        <taxon>Tracheophyta</taxon>
        <taxon>Spermatophyta</taxon>
        <taxon>Magnoliopsida</taxon>
        <taxon>eudicotyledons</taxon>
        <taxon>Gunneridae</taxon>
        <taxon>Pentapetalae</taxon>
        <taxon>rosids</taxon>
        <taxon>fabids</taxon>
        <taxon>Malpighiales</taxon>
        <taxon>Rhizophoraceae</taxon>
        <taxon>Rhizophora</taxon>
    </lineage>
</organism>
<sequence>MRYGGQCLKHADALSPLESSRAG</sequence>
<evidence type="ECO:0000313" key="1">
    <source>
        <dbReference type="EMBL" id="MBX39879.1"/>
    </source>
</evidence>
<dbReference type="EMBL" id="GGEC01059395">
    <property type="protein sequence ID" value="MBX39879.1"/>
    <property type="molecule type" value="Transcribed_RNA"/>
</dbReference>
<proteinExistence type="predicted"/>
<protein>
    <submittedName>
        <fullName evidence="1">Uncharacterized protein</fullName>
    </submittedName>
</protein>
<name>A0A2P2NBP0_RHIMU</name>
<dbReference type="AlphaFoldDB" id="A0A2P2NBP0"/>